<gene>
    <name evidence="2" type="ORF">BHQ18_02765</name>
</gene>
<dbReference type="EMBL" id="MIHA01000002">
    <property type="protein sequence ID" value="ODQ91801.1"/>
    <property type="molecule type" value="Genomic_DNA"/>
</dbReference>
<dbReference type="OrthoDB" id="9772660at2"/>
<organism evidence="2 3">
    <name type="scientific">Mycolicibacterium flavescens</name>
    <name type="common">Mycobacterium flavescens</name>
    <dbReference type="NCBI Taxonomy" id="1776"/>
    <lineage>
        <taxon>Bacteria</taxon>
        <taxon>Bacillati</taxon>
        <taxon>Actinomycetota</taxon>
        <taxon>Actinomycetes</taxon>
        <taxon>Mycobacteriales</taxon>
        <taxon>Mycobacteriaceae</taxon>
        <taxon>Mycolicibacterium</taxon>
    </lineage>
</organism>
<comment type="caution">
    <text evidence="2">The sequence shown here is derived from an EMBL/GenBank/DDBJ whole genome shotgun (WGS) entry which is preliminary data.</text>
</comment>
<feature type="domain" description="DUF1989" evidence="1">
    <location>
        <begin position="10"/>
        <end position="173"/>
    </location>
</feature>
<proteinExistence type="predicted"/>
<dbReference type="PANTHER" id="PTHR31527">
    <property type="entry name" value="RE64534P"/>
    <property type="match status" value="1"/>
</dbReference>
<dbReference type="GO" id="GO:0032259">
    <property type="term" value="P:methylation"/>
    <property type="evidence" value="ECO:0007669"/>
    <property type="project" value="UniProtKB-KW"/>
</dbReference>
<dbReference type="RefSeq" id="WP_069412058.1">
    <property type="nucleotide sequence ID" value="NZ_JACKUL010000036.1"/>
</dbReference>
<dbReference type="STRING" id="1776.BHQ18_02765"/>
<dbReference type="Pfam" id="PF09347">
    <property type="entry name" value="DUF1989"/>
    <property type="match status" value="1"/>
</dbReference>
<evidence type="ECO:0000259" key="1">
    <source>
        <dbReference type="Pfam" id="PF09347"/>
    </source>
</evidence>
<accession>A0A1E3RPM8</accession>
<evidence type="ECO:0000313" key="3">
    <source>
        <dbReference type="Proteomes" id="UP000094053"/>
    </source>
</evidence>
<dbReference type="Proteomes" id="UP000094053">
    <property type="component" value="Unassembled WGS sequence"/>
</dbReference>
<keyword evidence="3" id="KW-1185">Reference proteome</keyword>
<name>A0A1E3RPM8_MYCFV</name>
<sequence>MDSEVRKRTIVAAGEGRAVHLRAGERVSVVDIEGGQVGDVFAFSADDLGEYVSAAHTRTSIGRLFPRIGEAFMTNRRRPMLTLVGDTSPGHHDMLIAACDAERYRSLGNPEHASCAENLHNALGLLGLSVDTVPQPVNVFMRIPVAPNGDLTWLPATSAPGDAVTFEVEIDCVFVVSACPMDLNAINGGRPTALGVNVSAPLSVEMEK</sequence>
<dbReference type="GO" id="GO:0008168">
    <property type="term" value="F:methyltransferase activity"/>
    <property type="evidence" value="ECO:0007669"/>
    <property type="project" value="UniProtKB-KW"/>
</dbReference>
<evidence type="ECO:0000313" key="2">
    <source>
        <dbReference type="EMBL" id="ODQ91801.1"/>
    </source>
</evidence>
<keyword evidence="2" id="KW-0489">Methyltransferase</keyword>
<dbReference type="PANTHER" id="PTHR31527:SF0">
    <property type="entry name" value="RE64534P"/>
    <property type="match status" value="1"/>
</dbReference>
<dbReference type="AlphaFoldDB" id="A0A1E3RPM8"/>
<reference evidence="3" key="1">
    <citation type="submission" date="2016-09" db="EMBL/GenBank/DDBJ databases">
        <authorList>
            <person name="Greninger A.L."/>
            <person name="Jerome K.R."/>
            <person name="Mcnair B."/>
            <person name="Wallis C."/>
            <person name="Fang F."/>
        </authorList>
    </citation>
    <scope>NUCLEOTIDE SEQUENCE [LARGE SCALE GENOMIC DNA]</scope>
    <source>
        <strain evidence="3">M6</strain>
    </source>
</reference>
<protein>
    <submittedName>
        <fullName evidence="2">Urea carboxylase-related aminomethyltransferase</fullName>
    </submittedName>
</protein>
<dbReference type="InterPro" id="IPR018959">
    <property type="entry name" value="DUF1989"/>
</dbReference>
<keyword evidence="2" id="KW-0808">Transferase</keyword>